<keyword evidence="4 8" id="KW-0560">Oxidoreductase</keyword>
<dbReference type="NCBIfam" id="NF009466">
    <property type="entry name" value="PRK12826.1-2"/>
    <property type="match status" value="1"/>
</dbReference>
<dbReference type="GO" id="GO:0004316">
    <property type="term" value="F:3-oxoacyl-[acyl-carrier-protein] reductase (NADPH) activity"/>
    <property type="evidence" value="ECO:0007669"/>
    <property type="project" value="UniProtKB-UniRule"/>
</dbReference>
<feature type="binding site" evidence="7">
    <location>
        <position position="216"/>
    </location>
    <ligand>
        <name>NADP(+)</name>
        <dbReference type="ChEBI" id="CHEBI:58349"/>
    </ligand>
</feature>
<keyword evidence="8" id="KW-0275">Fatty acid biosynthesis</keyword>
<dbReference type="SUPFAM" id="SSF51735">
    <property type="entry name" value="NAD(P)-binding Rossmann-fold domains"/>
    <property type="match status" value="1"/>
</dbReference>
<feature type="binding site" evidence="7">
    <location>
        <position position="118"/>
    </location>
    <ligand>
        <name>NADP(+)</name>
        <dbReference type="ChEBI" id="CHEBI:58349"/>
    </ligand>
</feature>
<organism evidence="10 11">
    <name type="scientific">Marinirhabdus gelatinilytica</name>
    <dbReference type="NCBI Taxonomy" id="1703343"/>
    <lineage>
        <taxon>Bacteria</taxon>
        <taxon>Pseudomonadati</taxon>
        <taxon>Bacteroidota</taxon>
        <taxon>Flavobacteriia</taxon>
        <taxon>Flavobacteriales</taxon>
        <taxon>Flavobacteriaceae</taxon>
    </lineage>
</organism>
<dbReference type="Pfam" id="PF13561">
    <property type="entry name" value="adh_short_C2"/>
    <property type="match status" value="1"/>
</dbReference>
<dbReference type="PANTHER" id="PTHR42879">
    <property type="entry name" value="3-OXOACYL-(ACYL-CARRIER-PROTEIN) REDUCTASE"/>
    <property type="match status" value="1"/>
</dbReference>
<keyword evidence="3 7" id="KW-0521">NADP</keyword>
<keyword evidence="8" id="KW-0276">Fatty acid metabolism</keyword>
<dbReference type="SMART" id="SM00822">
    <property type="entry name" value="PKS_KR"/>
    <property type="match status" value="1"/>
</dbReference>
<protein>
    <recommendedName>
        <fullName evidence="8">3-oxoacyl-[acyl-carrier-protein] reductase</fullName>
        <ecNumber evidence="8">1.1.1.100</ecNumber>
    </recommendedName>
</protein>
<dbReference type="Proteomes" id="UP000255317">
    <property type="component" value="Unassembled WGS sequence"/>
</dbReference>
<evidence type="ECO:0000256" key="7">
    <source>
        <dbReference type="PIRSR" id="PIRSR611284-2"/>
    </source>
</evidence>
<feature type="active site" description="Proton acceptor" evidence="6">
    <location>
        <position position="183"/>
    </location>
</feature>
<dbReference type="CDD" id="cd05333">
    <property type="entry name" value="BKR_SDR_c"/>
    <property type="match status" value="1"/>
</dbReference>
<dbReference type="NCBIfam" id="TIGR01830">
    <property type="entry name" value="3oxo_ACP_reduc"/>
    <property type="match status" value="1"/>
</dbReference>
<proteinExistence type="inferred from homology"/>
<comment type="function">
    <text evidence="1 8">Catalyzes the NADPH-dependent reduction of beta-ketoacyl-ACP substrates to beta-hydroxyacyl-ACP products, the first reductive step in the elongation cycle of fatty acid biosynthesis.</text>
</comment>
<dbReference type="InterPro" id="IPR020904">
    <property type="entry name" value="Sc_DH/Rdtase_CS"/>
</dbReference>
<dbReference type="PRINTS" id="PR00080">
    <property type="entry name" value="SDRFAMILY"/>
</dbReference>
<evidence type="ECO:0000256" key="1">
    <source>
        <dbReference type="ARBA" id="ARBA00002607"/>
    </source>
</evidence>
<dbReference type="PANTHER" id="PTHR42879:SF2">
    <property type="entry name" value="3-OXOACYL-[ACYL-CARRIER-PROTEIN] REDUCTASE FABG"/>
    <property type="match status" value="1"/>
</dbReference>
<comment type="subunit">
    <text evidence="8">Homotetramer.</text>
</comment>
<evidence type="ECO:0000256" key="8">
    <source>
        <dbReference type="RuleBase" id="RU366074"/>
    </source>
</evidence>
<evidence type="ECO:0000313" key="10">
    <source>
        <dbReference type="EMBL" id="RDK83505.1"/>
    </source>
</evidence>
<gene>
    <name evidence="10" type="ORF">C8D94_10742</name>
</gene>
<dbReference type="GO" id="GO:0006633">
    <property type="term" value="P:fatty acid biosynthetic process"/>
    <property type="evidence" value="ECO:0007669"/>
    <property type="project" value="UniProtKB-UniPathway"/>
</dbReference>
<dbReference type="InterPro" id="IPR002347">
    <property type="entry name" value="SDR_fam"/>
</dbReference>
<comment type="similarity">
    <text evidence="2 8">Belongs to the short-chain dehydrogenases/reductases (SDR) family.</text>
</comment>
<dbReference type="Gene3D" id="3.40.50.720">
    <property type="entry name" value="NAD(P)-binding Rossmann-like Domain"/>
    <property type="match status" value="1"/>
</dbReference>
<evidence type="ECO:0000256" key="3">
    <source>
        <dbReference type="ARBA" id="ARBA00022857"/>
    </source>
</evidence>
<comment type="catalytic activity">
    <reaction evidence="5 8">
        <text>a (3R)-hydroxyacyl-[ACP] + NADP(+) = a 3-oxoacyl-[ACP] + NADPH + H(+)</text>
        <dbReference type="Rhea" id="RHEA:17397"/>
        <dbReference type="Rhea" id="RHEA-COMP:9916"/>
        <dbReference type="Rhea" id="RHEA-COMP:9945"/>
        <dbReference type="ChEBI" id="CHEBI:15378"/>
        <dbReference type="ChEBI" id="CHEBI:57783"/>
        <dbReference type="ChEBI" id="CHEBI:58349"/>
        <dbReference type="ChEBI" id="CHEBI:78776"/>
        <dbReference type="ChEBI" id="CHEBI:78827"/>
        <dbReference type="EC" id="1.1.1.100"/>
    </reaction>
</comment>
<dbReference type="GO" id="GO:0051287">
    <property type="term" value="F:NAD binding"/>
    <property type="evidence" value="ECO:0007669"/>
    <property type="project" value="UniProtKB-UniRule"/>
</dbReference>
<dbReference type="FunFam" id="3.40.50.720:FF:000115">
    <property type="entry name" value="3-oxoacyl-[acyl-carrier-protein] reductase FabG"/>
    <property type="match status" value="1"/>
</dbReference>
<dbReference type="InterPro" id="IPR050259">
    <property type="entry name" value="SDR"/>
</dbReference>
<keyword evidence="8" id="KW-0443">Lipid metabolism</keyword>
<evidence type="ECO:0000256" key="2">
    <source>
        <dbReference type="ARBA" id="ARBA00006484"/>
    </source>
</evidence>
<evidence type="ECO:0000259" key="9">
    <source>
        <dbReference type="SMART" id="SM00822"/>
    </source>
</evidence>
<reference evidence="10 11" key="1">
    <citation type="submission" date="2018-07" db="EMBL/GenBank/DDBJ databases">
        <title>Genomic Encyclopedia of Type Strains, Phase IV (KMG-IV): sequencing the most valuable type-strain genomes for metagenomic binning, comparative biology and taxonomic classification.</title>
        <authorList>
            <person name="Goeker M."/>
        </authorList>
    </citation>
    <scope>NUCLEOTIDE SEQUENCE [LARGE SCALE GENOMIC DNA]</scope>
    <source>
        <strain evidence="10 11">DSM 101478</strain>
    </source>
</reference>
<evidence type="ECO:0000313" key="11">
    <source>
        <dbReference type="Proteomes" id="UP000255317"/>
    </source>
</evidence>
<accession>A0A370Q557</accession>
<dbReference type="InterPro" id="IPR011284">
    <property type="entry name" value="3oxo_ACP_reduc"/>
</dbReference>
<dbReference type="NCBIfam" id="NF005559">
    <property type="entry name" value="PRK07231.1"/>
    <property type="match status" value="1"/>
</dbReference>
<dbReference type="EC" id="1.1.1.100" evidence="8"/>
<comment type="pathway">
    <text evidence="8">Lipid metabolism; fatty acid biosynthesis.</text>
</comment>
<keyword evidence="11" id="KW-1185">Reference proteome</keyword>
<feature type="binding site" evidence="7">
    <location>
        <begin position="40"/>
        <end position="43"/>
    </location>
    <ligand>
        <name>NADP(+)</name>
        <dbReference type="ChEBI" id="CHEBI:58349"/>
    </ligand>
</feature>
<dbReference type="EMBL" id="QRAO01000007">
    <property type="protein sequence ID" value="RDK83505.1"/>
    <property type="molecule type" value="Genomic_DNA"/>
</dbReference>
<dbReference type="PROSITE" id="PS00061">
    <property type="entry name" value="ADH_SHORT"/>
    <property type="match status" value="1"/>
</dbReference>
<dbReference type="InterPro" id="IPR036291">
    <property type="entry name" value="NAD(P)-bd_dom_sf"/>
</dbReference>
<feature type="binding site" evidence="7">
    <location>
        <begin position="183"/>
        <end position="187"/>
    </location>
    <ligand>
        <name>NADP(+)</name>
        <dbReference type="ChEBI" id="CHEBI:58349"/>
    </ligand>
</feature>
<dbReference type="InterPro" id="IPR057326">
    <property type="entry name" value="KR_dom"/>
</dbReference>
<evidence type="ECO:0000256" key="6">
    <source>
        <dbReference type="PIRSR" id="PIRSR611284-1"/>
    </source>
</evidence>
<sequence>MPINKLQTNRRCLLGHSIFRFIKYFIKMKLLEGKTAIITGGSRGIGKGIVEVFAQHGANIAFTYNSSAEAAEALAEEISKNGVKAKAYQSNAASFEESQELAAQVLKEFGSIDILINNAGITKDNLLMRISEEDFDKVIEVNLKSVFNMTKAVQRAMLKQRKGSIINMSSVVGVKGNAGQTNYAASKAGILGFTKSVALELGSRDIRCNAIAPGFIETEMTGKLDEATVQSWRDAIPLKRGGTPEDIANMCVFLGSDMSSYVTGQVLNVDGGMLT</sequence>
<dbReference type="AlphaFoldDB" id="A0A370Q557"/>
<evidence type="ECO:0000256" key="5">
    <source>
        <dbReference type="ARBA" id="ARBA00048508"/>
    </source>
</evidence>
<dbReference type="PRINTS" id="PR00081">
    <property type="entry name" value="GDHRDH"/>
</dbReference>
<feature type="domain" description="Ketoreductase" evidence="9">
    <location>
        <begin position="34"/>
        <end position="202"/>
    </location>
</feature>
<name>A0A370Q557_9FLAO</name>
<keyword evidence="8" id="KW-0444">Lipid biosynthesis</keyword>
<evidence type="ECO:0000256" key="4">
    <source>
        <dbReference type="ARBA" id="ARBA00023002"/>
    </source>
</evidence>
<comment type="caution">
    <text evidence="10">The sequence shown here is derived from an EMBL/GenBank/DDBJ whole genome shotgun (WGS) entry which is preliminary data.</text>
</comment>
<dbReference type="UniPathway" id="UPA00094"/>